<dbReference type="Proteomes" id="UP000008139">
    <property type="component" value="Chromosome"/>
</dbReference>
<accession>F2LUR9</accession>
<dbReference type="PANTHER" id="PTHR33937:SF5">
    <property type="entry name" value="IRON-MOLYBDENUM COFACTOR-BINDING PROTEIN"/>
    <property type="match status" value="1"/>
</dbReference>
<dbReference type="HOGENOM" id="CLU_104194_3_1_7"/>
<dbReference type="EMBL" id="CP002606">
    <property type="protein sequence ID" value="AEA33524.1"/>
    <property type="molecule type" value="Genomic_DNA"/>
</dbReference>
<evidence type="ECO:0000259" key="1">
    <source>
        <dbReference type="Pfam" id="PF02579"/>
    </source>
</evidence>
<keyword evidence="3" id="KW-1185">Reference proteome</keyword>
<evidence type="ECO:0000313" key="3">
    <source>
        <dbReference type="Proteomes" id="UP000008139"/>
    </source>
</evidence>
<dbReference type="CDD" id="cd00562">
    <property type="entry name" value="NifX_NifB"/>
    <property type="match status" value="1"/>
</dbReference>
<dbReference type="eggNOG" id="COG1433">
    <property type="taxonomic scope" value="Bacteria"/>
</dbReference>
<dbReference type="InParanoid" id="F2LUR9"/>
<dbReference type="RefSeq" id="WP_013681565.1">
    <property type="nucleotide sequence ID" value="NC_015318.1"/>
</dbReference>
<dbReference type="OrthoDB" id="280278at2"/>
<reference evidence="2 3" key="1">
    <citation type="journal article" date="2011" name="Stand. Genomic Sci.">
        <title>Complete genome sequence of the thermophilic sulfur-reducer Hippea maritima type strain (MH(2)).</title>
        <authorList>
            <person name="Huntemann M."/>
            <person name="Lu M."/>
            <person name="Nolan M."/>
            <person name="Lapidus A."/>
            <person name="Lucas S."/>
            <person name="Hammon N."/>
            <person name="Deshpande S."/>
            <person name="Cheng J.F."/>
            <person name="Tapia R."/>
            <person name="Han C."/>
            <person name="Goodwin L."/>
            <person name="Pitluck S."/>
            <person name="Liolios K."/>
            <person name="Pagani I."/>
            <person name="Ivanova N."/>
            <person name="Ovchinikova G."/>
            <person name="Pati A."/>
            <person name="Chen A."/>
            <person name="Palaniappan K."/>
            <person name="Land M."/>
            <person name="Hauser L."/>
            <person name="Jeffries C.D."/>
            <person name="Detter J.C."/>
            <person name="Brambilla E.M."/>
            <person name="Rohde M."/>
            <person name="Spring S."/>
            <person name="Goker M."/>
            <person name="Woyke T."/>
            <person name="Bristow J."/>
            <person name="Eisen J.A."/>
            <person name="Markowitz V."/>
            <person name="Hugenholtz P."/>
            <person name="Kyrpides N.C."/>
            <person name="Klenk H.P."/>
            <person name="Mavromatis K."/>
        </authorList>
    </citation>
    <scope>NUCLEOTIDE SEQUENCE [LARGE SCALE GENOMIC DNA]</scope>
    <source>
        <strain evidence="3">ATCC 700847 / DSM 10411 / MH2</strain>
    </source>
</reference>
<dbReference type="InterPro" id="IPR051840">
    <property type="entry name" value="NifX/NifY_domain"/>
</dbReference>
<dbReference type="AlphaFoldDB" id="F2LUR9"/>
<dbReference type="InterPro" id="IPR036105">
    <property type="entry name" value="DiNase_FeMo-co_biosyn_sf"/>
</dbReference>
<dbReference type="PANTHER" id="PTHR33937">
    <property type="entry name" value="IRON-MOLYBDENUM PROTEIN-RELATED-RELATED"/>
    <property type="match status" value="1"/>
</dbReference>
<organism evidence="2 3">
    <name type="scientific">Hippea maritima (strain ATCC 700847 / DSM 10411 / MH2)</name>
    <dbReference type="NCBI Taxonomy" id="760142"/>
    <lineage>
        <taxon>Bacteria</taxon>
        <taxon>Pseudomonadati</taxon>
        <taxon>Campylobacterota</taxon>
        <taxon>Desulfurellia</taxon>
        <taxon>Desulfurellales</taxon>
        <taxon>Hippeaceae</taxon>
        <taxon>Hippea</taxon>
    </lineage>
</organism>
<name>F2LUR9_HIPMA</name>
<dbReference type="Pfam" id="PF02579">
    <property type="entry name" value="Nitro_FeMo-Co"/>
    <property type="match status" value="1"/>
</dbReference>
<proteinExistence type="predicted"/>
<dbReference type="SUPFAM" id="SSF53146">
    <property type="entry name" value="Nitrogenase accessory factor-like"/>
    <property type="match status" value="1"/>
</dbReference>
<dbReference type="InterPro" id="IPR003731">
    <property type="entry name" value="Di-Nase_FeMo-co_biosynth"/>
</dbReference>
<dbReference type="KEGG" id="hmr:Hipma_0553"/>
<dbReference type="Gene3D" id="3.30.420.130">
    <property type="entry name" value="Dinitrogenase iron-molybdenum cofactor biosynthesis domain"/>
    <property type="match status" value="1"/>
</dbReference>
<dbReference type="STRING" id="760142.Hipma_0553"/>
<evidence type="ECO:0000313" key="2">
    <source>
        <dbReference type="EMBL" id="AEA33524.1"/>
    </source>
</evidence>
<sequence length="113" mass="12407">MKIAFPTNNLKTISSHTSLSKYFAVIEIKDGEITDRVAIKNPIPELAKQTQTEEPNRGLGAGRIIPQLLKGVDVFIANQIGDGMKSNLNAAGIKVIETQIKDIKTIIDEFMEV</sequence>
<feature type="domain" description="Dinitrogenase iron-molybdenum cofactor biosynthesis" evidence="1">
    <location>
        <begin position="11"/>
        <end position="111"/>
    </location>
</feature>
<gene>
    <name evidence="2" type="ordered locus">Hipma_0553</name>
</gene>
<protein>
    <submittedName>
        <fullName evidence="2">Iron-molybdenum cofactor-binding protein</fullName>
    </submittedName>
</protein>
<reference evidence="3" key="2">
    <citation type="submission" date="2011-03" db="EMBL/GenBank/DDBJ databases">
        <title>The complete genome of Hippea maritima DSM 10411.</title>
        <authorList>
            <consortium name="US DOE Joint Genome Institute (JGI-PGF)"/>
            <person name="Lucas S."/>
            <person name="Copeland A."/>
            <person name="Lapidus A."/>
            <person name="Bruce D."/>
            <person name="Goodwin L."/>
            <person name="Pitluck S."/>
            <person name="Peters L."/>
            <person name="Kyrpides N."/>
            <person name="Mavromatis K."/>
            <person name="Pagani I."/>
            <person name="Ivanova N."/>
            <person name="Mikhailova N."/>
            <person name="Lu M."/>
            <person name="Detter J.C."/>
            <person name="Tapia R."/>
            <person name="Han C."/>
            <person name="Land M."/>
            <person name="Hauser L."/>
            <person name="Markowitz V."/>
            <person name="Cheng J.-F."/>
            <person name="Hugenholtz P."/>
            <person name="Woyke T."/>
            <person name="Wu D."/>
            <person name="Spring S."/>
            <person name="Schroeder M."/>
            <person name="Brambilla E."/>
            <person name="Klenk H.-P."/>
            <person name="Eisen J.A."/>
        </authorList>
    </citation>
    <scope>NUCLEOTIDE SEQUENCE [LARGE SCALE GENOMIC DNA]</scope>
    <source>
        <strain evidence="3">ATCC 700847 / DSM 10411 / MH2</strain>
    </source>
</reference>